<keyword evidence="2" id="KW-0812">Transmembrane</keyword>
<dbReference type="InterPro" id="IPR003594">
    <property type="entry name" value="HATPase_dom"/>
</dbReference>
<dbReference type="InterPro" id="IPR036259">
    <property type="entry name" value="MFS_trans_sf"/>
</dbReference>
<dbReference type="SUPFAM" id="SSF55874">
    <property type="entry name" value="ATPase domain of HSP90 chaperone/DNA topoisomerase II/histidine kinase"/>
    <property type="match status" value="1"/>
</dbReference>
<sequence length="370" mass="41423">MKLNELMRDQKSKKLMRSLLALTIFNSVIALFISLIFHTKQPFSMVWVFSMLIGFSINAVISLSSFLIWRHQEPNRVAFILICIGAAPVGYYIGTSIGLFLYNFDVPAFANMMQSGNRSAVIVSAFVSVFGGVFFWNQSQLAELKLQREQEKARTAAIEKQAMQAQLQLLQAQIEPHMLFNTLANLQGLIAIDTERAQHMLEQLIRYLRASLNSARTQKTTLKHEFELLTAYLELLAIRMGKRMRYDVQLPTELEAQQIAPMLLQPLVENAIKHGLEPKVDGGTISVRASLEQQELVIHIADTGLGLGPDYNEQHVAQDHQSHVGNANIRERLQALYGANASLTLRANQPCGVVAEIRIPMAMSDHATAP</sequence>
<dbReference type="Pfam" id="PF02518">
    <property type="entry name" value="HATPase_c"/>
    <property type="match status" value="1"/>
</dbReference>
<dbReference type="GO" id="GO:0016301">
    <property type="term" value="F:kinase activity"/>
    <property type="evidence" value="ECO:0007669"/>
    <property type="project" value="UniProtKB-KW"/>
</dbReference>
<dbReference type="PANTHER" id="PTHR34220:SF9">
    <property type="entry name" value="SIGNAL TRANSDUCTION HISTIDINE KINASE INTERNAL REGION DOMAIN-CONTAINING PROTEIN"/>
    <property type="match status" value="1"/>
</dbReference>
<dbReference type="EMBL" id="CP133720">
    <property type="protein sequence ID" value="WMW79628.1"/>
    <property type="molecule type" value="Genomic_DNA"/>
</dbReference>
<gene>
    <name evidence="5" type="ORF">RF679_13335</name>
</gene>
<evidence type="ECO:0000313" key="5">
    <source>
        <dbReference type="EMBL" id="WMW79628.1"/>
    </source>
</evidence>
<keyword evidence="6" id="KW-1185">Reference proteome</keyword>
<dbReference type="InterPro" id="IPR036890">
    <property type="entry name" value="HATPase_C_sf"/>
</dbReference>
<feature type="transmembrane region" description="Helical" evidence="2">
    <location>
        <begin position="45"/>
        <end position="69"/>
    </location>
</feature>
<dbReference type="Proteomes" id="UP001181355">
    <property type="component" value="Chromosome"/>
</dbReference>
<protein>
    <submittedName>
        <fullName evidence="5">Histidine kinase</fullName>
    </submittedName>
</protein>
<accession>A0ABY9REH0</accession>
<keyword evidence="1" id="KW-0175">Coiled coil</keyword>
<feature type="transmembrane region" description="Helical" evidence="2">
    <location>
        <begin position="76"/>
        <end position="100"/>
    </location>
</feature>
<dbReference type="InterPro" id="IPR010559">
    <property type="entry name" value="Sig_transdc_His_kin_internal"/>
</dbReference>
<reference evidence="5" key="1">
    <citation type="submission" date="2023-09" db="EMBL/GenBank/DDBJ databases">
        <title>Undibacterium sp. 20NA77.5 isolated from freshwater.</title>
        <authorList>
            <person name="Le V."/>
            <person name="Ko S.-R."/>
            <person name="Ahn C.-Y."/>
            <person name="Oh H.-M."/>
        </authorList>
    </citation>
    <scope>NUCLEOTIDE SEQUENCE</scope>
    <source>
        <strain evidence="5">20NA77.5</strain>
    </source>
</reference>
<feature type="transmembrane region" description="Helical" evidence="2">
    <location>
        <begin position="20"/>
        <end position="39"/>
    </location>
</feature>
<keyword evidence="5" id="KW-0808">Transferase</keyword>
<evidence type="ECO:0000256" key="2">
    <source>
        <dbReference type="SAM" id="Phobius"/>
    </source>
</evidence>
<dbReference type="Pfam" id="PF06580">
    <property type="entry name" value="His_kinase"/>
    <property type="match status" value="1"/>
</dbReference>
<name>A0ABY9REH0_9BURK</name>
<keyword evidence="5" id="KW-0418">Kinase</keyword>
<evidence type="ECO:0000256" key="1">
    <source>
        <dbReference type="SAM" id="Coils"/>
    </source>
</evidence>
<feature type="transmembrane region" description="Helical" evidence="2">
    <location>
        <begin position="120"/>
        <end position="137"/>
    </location>
</feature>
<dbReference type="InterPro" id="IPR050640">
    <property type="entry name" value="Bact_2-comp_sensor_kinase"/>
</dbReference>
<dbReference type="Gene3D" id="3.30.565.10">
    <property type="entry name" value="Histidine kinase-like ATPase, C-terminal domain"/>
    <property type="match status" value="1"/>
</dbReference>
<evidence type="ECO:0000259" key="3">
    <source>
        <dbReference type="Pfam" id="PF02518"/>
    </source>
</evidence>
<feature type="coiled-coil region" evidence="1">
    <location>
        <begin position="141"/>
        <end position="173"/>
    </location>
</feature>
<evidence type="ECO:0000259" key="4">
    <source>
        <dbReference type="Pfam" id="PF06580"/>
    </source>
</evidence>
<keyword evidence="2" id="KW-1133">Transmembrane helix</keyword>
<evidence type="ECO:0000313" key="6">
    <source>
        <dbReference type="Proteomes" id="UP001181355"/>
    </source>
</evidence>
<keyword evidence="2" id="KW-0472">Membrane</keyword>
<organism evidence="5 6">
    <name type="scientific">Undibacterium cyanobacteriorum</name>
    <dbReference type="NCBI Taxonomy" id="3073561"/>
    <lineage>
        <taxon>Bacteria</taxon>
        <taxon>Pseudomonadati</taxon>
        <taxon>Pseudomonadota</taxon>
        <taxon>Betaproteobacteria</taxon>
        <taxon>Burkholderiales</taxon>
        <taxon>Oxalobacteraceae</taxon>
        <taxon>Undibacterium</taxon>
    </lineage>
</organism>
<dbReference type="PANTHER" id="PTHR34220">
    <property type="entry name" value="SENSOR HISTIDINE KINASE YPDA"/>
    <property type="match status" value="1"/>
</dbReference>
<proteinExistence type="predicted"/>
<dbReference type="SUPFAM" id="SSF103473">
    <property type="entry name" value="MFS general substrate transporter"/>
    <property type="match status" value="1"/>
</dbReference>
<feature type="domain" description="Signal transduction histidine kinase internal region" evidence="4">
    <location>
        <begin position="165"/>
        <end position="243"/>
    </location>
</feature>
<feature type="domain" description="Histidine kinase/HSP90-like ATPase" evidence="3">
    <location>
        <begin position="263"/>
        <end position="361"/>
    </location>
</feature>
<dbReference type="RefSeq" id="WP_309481123.1">
    <property type="nucleotide sequence ID" value="NZ_CP133720.1"/>
</dbReference>